<accession>A0A392VA51</accession>
<evidence type="ECO:0000313" key="2">
    <source>
        <dbReference type="Proteomes" id="UP000265520"/>
    </source>
</evidence>
<sequence>MARHASQLEGCFRKALSIARCAASYGASRTFIVHVARCAEQ</sequence>
<feature type="non-terminal residue" evidence="1">
    <location>
        <position position="41"/>
    </location>
</feature>
<proteinExistence type="predicted"/>
<organism evidence="1 2">
    <name type="scientific">Trifolium medium</name>
    <dbReference type="NCBI Taxonomy" id="97028"/>
    <lineage>
        <taxon>Eukaryota</taxon>
        <taxon>Viridiplantae</taxon>
        <taxon>Streptophyta</taxon>
        <taxon>Embryophyta</taxon>
        <taxon>Tracheophyta</taxon>
        <taxon>Spermatophyta</taxon>
        <taxon>Magnoliopsida</taxon>
        <taxon>eudicotyledons</taxon>
        <taxon>Gunneridae</taxon>
        <taxon>Pentapetalae</taxon>
        <taxon>rosids</taxon>
        <taxon>fabids</taxon>
        <taxon>Fabales</taxon>
        <taxon>Fabaceae</taxon>
        <taxon>Papilionoideae</taxon>
        <taxon>50 kb inversion clade</taxon>
        <taxon>NPAAA clade</taxon>
        <taxon>Hologalegina</taxon>
        <taxon>IRL clade</taxon>
        <taxon>Trifolieae</taxon>
        <taxon>Trifolium</taxon>
    </lineage>
</organism>
<name>A0A392VA51_9FABA</name>
<comment type="caution">
    <text evidence="1">The sequence shown here is derived from an EMBL/GenBank/DDBJ whole genome shotgun (WGS) entry which is preliminary data.</text>
</comment>
<keyword evidence="2" id="KW-1185">Reference proteome</keyword>
<evidence type="ECO:0000313" key="1">
    <source>
        <dbReference type="EMBL" id="MCI84332.1"/>
    </source>
</evidence>
<dbReference type="AlphaFoldDB" id="A0A392VA51"/>
<dbReference type="EMBL" id="LXQA011088435">
    <property type="protein sequence ID" value="MCI84332.1"/>
    <property type="molecule type" value="Genomic_DNA"/>
</dbReference>
<dbReference type="Proteomes" id="UP000265520">
    <property type="component" value="Unassembled WGS sequence"/>
</dbReference>
<reference evidence="1 2" key="1">
    <citation type="journal article" date="2018" name="Front. Plant Sci.">
        <title>Red Clover (Trifolium pratense) and Zigzag Clover (T. medium) - A Picture of Genomic Similarities and Differences.</title>
        <authorList>
            <person name="Dluhosova J."/>
            <person name="Istvanek J."/>
            <person name="Nedelnik J."/>
            <person name="Repkova J."/>
        </authorList>
    </citation>
    <scope>NUCLEOTIDE SEQUENCE [LARGE SCALE GENOMIC DNA]</scope>
    <source>
        <strain evidence="2">cv. 10/8</strain>
        <tissue evidence="1">Leaf</tissue>
    </source>
</reference>
<protein>
    <submittedName>
        <fullName evidence="1">Uncharacterized protein</fullName>
    </submittedName>
</protein>